<dbReference type="PRINTS" id="PR00069">
    <property type="entry name" value="ALDKETRDTASE"/>
</dbReference>
<proteinExistence type="predicted"/>
<dbReference type="InterPro" id="IPR036812">
    <property type="entry name" value="NAD(P)_OxRdtase_dom_sf"/>
</dbReference>
<evidence type="ECO:0000256" key="1">
    <source>
        <dbReference type="PIRSR" id="PIRSR000097-1"/>
    </source>
</evidence>
<dbReference type="GO" id="GO:0016652">
    <property type="term" value="F:oxidoreductase activity, acting on NAD(P)H as acceptor"/>
    <property type="evidence" value="ECO:0007669"/>
    <property type="project" value="InterPro"/>
</dbReference>
<name>A0A5M3MKT5_CONPW</name>
<dbReference type="EMBL" id="JH711580">
    <property type="protein sequence ID" value="EIW79849.1"/>
    <property type="molecule type" value="Genomic_DNA"/>
</dbReference>
<evidence type="ECO:0000313" key="5">
    <source>
        <dbReference type="EMBL" id="EIW79849.1"/>
    </source>
</evidence>
<feature type="active site" description="Proton donor" evidence="1">
    <location>
        <position position="64"/>
    </location>
</feature>
<dbReference type="InterPro" id="IPR044494">
    <property type="entry name" value="AKR3C2/3"/>
</dbReference>
<accession>A0A5M3MKT5</accession>
<dbReference type="InterPro" id="IPR023210">
    <property type="entry name" value="NADP_OxRdtase_dom"/>
</dbReference>
<dbReference type="PROSITE" id="PS00062">
    <property type="entry name" value="ALDOKETO_REDUCTASE_2"/>
    <property type="match status" value="1"/>
</dbReference>
<gene>
    <name evidence="5" type="ORF">CONPUDRAFT_126311</name>
</gene>
<dbReference type="KEGG" id="cput:CONPUDRAFT_126311"/>
<organism evidence="5 6">
    <name type="scientific">Coniophora puteana (strain RWD-64-598)</name>
    <name type="common">Brown rot fungus</name>
    <dbReference type="NCBI Taxonomy" id="741705"/>
    <lineage>
        <taxon>Eukaryota</taxon>
        <taxon>Fungi</taxon>
        <taxon>Dikarya</taxon>
        <taxon>Basidiomycota</taxon>
        <taxon>Agaricomycotina</taxon>
        <taxon>Agaricomycetes</taxon>
        <taxon>Agaricomycetidae</taxon>
        <taxon>Boletales</taxon>
        <taxon>Coniophorineae</taxon>
        <taxon>Coniophoraceae</taxon>
        <taxon>Coniophora</taxon>
    </lineage>
</organism>
<reference evidence="6" key="1">
    <citation type="journal article" date="2012" name="Science">
        <title>The Paleozoic origin of enzymatic lignin decomposition reconstructed from 31 fungal genomes.</title>
        <authorList>
            <person name="Floudas D."/>
            <person name="Binder M."/>
            <person name="Riley R."/>
            <person name="Barry K."/>
            <person name="Blanchette R.A."/>
            <person name="Henrissat B."/>
            <person name="Martinez A.T."/>
            <person name="Otillar R."/>
            <person name="Spatafora J.W."/>
            <person name="Yadav J.S."/>
            <person name="Aerts A."/>
            <person name="Benoit I."/>
            <person name="Boyd A."/>
            <person name="Carlson A."/>
            <person name="Copeland A."/>
            <person name="Coutinho P.M."/>
            <person name="de Vries R.P."/>
            <person name="Ferreira P."/>
            <person name="Findley K."/>
            <person name="Foster B."/>
            <person name="Gaskell J."/>
            <person name="Glotzer D."/>
            <person name="Gorecki P."/>
            <person name="Heitman J."/>
            <person name="Hesse C."/>
            <person name="Hori C."/>
            <person name="Igarashi K."/>
            <person name="Jurgens J.A."/>
            <person name="Kallen N."/>
            <person name="Kersten P."/>
            <person name="Kohler A."/>
            <person name="Kuees U."/>
            <person name="Kumar T.K.A."/>
            <person name="Kuo A."/>
            <person name="LaButti K."/>
            <person name="Larrondo L.F."/>
            <person name="Lindquist E."/>
            <person name="Ling A."/>
            <person name="Lombard V."/>
            <person name="Lucas S."/>
            <person name="Lundell T."/>
            <person name="Martin R."/>
            <person name="McLaughlin D.J."/>
            <person name="Morgenstern I."/>
            <person name="Morin E."/>
            <person name="Murat C."/>
            <person name="Nagy L.G."/>
            <person name="Nolan M."/>
            <person name="Ohm R.A."/>
            <person name="Patyshakuliyeva A."/>
            <person name="Rokas A."/>
            <person name="Ruiz-Duenas F.J."/>
            <person name="Sabat G."/>
            <person name="Salamov A."/>
            <person name="Samejima M."/>
            <person name="Schmutz J."/>
            <person name="Slot J.C."/>
            <person name="St John F."/>
            <person name="Stenlid J."/>
            <person name="Sun H."/>
            <person name="Sun S."/>
            <person name="Syed K."/>
            <person name="Tsang A."/>
            <person name="Wiebenga A."/>
            <person name="Young D."/>
            <person name="Pisabarro A."/>
            <person name="Eastwood D.C."/>
            <person name="Martin F."/>
            <person name="Cullen D."/>
            <person name="Grigoriev I.V."/>
            <person name="Hibbett D.S."/>
        </authorList>
    </citation>
    <scope>NUCLEOTIDE SEQUENCE [LARGE SCALE GENOMIC DNA]</scope>
    <source>
        <strain evidence="6">RWD-64-598 SS2</strain>
    </source>
</reference>
<dbReference type="InterPro" id="IPR020471">
    <property type="entry name" value="AKR"/>
</dbReference>
<dbReference type="Gene3D" id="3.20.20.100">
    <property type="entry name" value="NADP-dependent oxidoreductase domain"/>
    <property type="match status" value="1"/>
</dbReference>
<dbReference type="Pfam" id="PF00248">
    <property type="entry name" value="Aldo_ket_red"/>
    <property type="match status" value="1"/>
</dbReference>
<dbReference type="RefSeq" id="XP_007770183.1">
    <property type="nucleotide sequence ID" value="XM_007771993.1"/>
</dbReference>
<dbReference type="OrthoDB" id="416253at2759"/>
<feature type="domain" description="NADP-dependent oxidoreductase" evidence="4">
    <location>
        <begin position="27"/>
        <end position="320"/>
    </location>
</feature>
<dbReference type="InterPro" id="IPR018170">
    <property type="entry name" value="Aldo/ket_reductase_CS"/>
</dbReference>
<keyword evidence="6" id="KW-1185">Reference proteome</keyword>
<dbReference type="GeneID" id="19199966"/>
<comment type="caution">
    <text evidence="5">The sequence shown here is derived from an EMBL/GenBank/DDBJ whole genome shotgun (WGS) entry which is preliminary data.</text>
</comment>
<dbReference type="AlphaFoldDB" id="A0A5M3MKT5"/>
<sequence>MASSKPNYGSIPTLKLNSDPPTSVPWIGFGTGTAFYNKDNEKTIASVHNALKAGFRHLDGAQMYNNEAALGEGLARFLKENGSVERKDVFVTTKLTNIQNYDTTGKTTENAVTALDKSLARLQLDYVDLYLIHMPKAYANTPGVDVVWKDMIKTVEQGKAKAIGVSNFQQRHLQTIVDLQKSNDKVLLPVVNQIEYHVHLLEGPGGPMTQLLEFHEKHGIVTSSYGGLNPLYKEPGQVPARDHLKAVLRNIAKDVVPGFDPSKDDRETETHLSQVLTLWSKQKGILVVTTTGDYERATKYVDTANLPALSAEQIKKIDDAGKAYPKRYFESNWPSKD</sequence>
<evidence type="ECO:0000313" key="6">
    <source>
        <dbReference type="Proteomes" id="UP000053558"/>
    </source>
</evidence>
<dbReference type="PANTHER" id="PTHR11732">
    <property type="entry name" value="ALDO/KETO REDUCTASE"/>
    <property type="match status" value="1"/>
</dbReference>
<evidence type="ECO:0000256" key="3">
    <source>
        <dbReference type="PIRSR" id="PIRSR000097-3"/>
    </source>
</evidence>
<evidence type="ECO:0000259" key="4">
    <source>
        <dbReference type="Pfam" id="PF00248"/>
    </source>
</evidence>
<dbReference type="Proteomes" id="UP000053558">
    <property type="component" value="Unassembled WGS sequence"/>
</dbReference>
<feature type="site" description="Lowers pKa of active site Tyr" evidence="3">
    <location>
        <position position="94"/>
    </location>
</feature>
<protein>
    <submittedName>
        <fullName evidence="5">Aldo keto reductase</fullName>
    </submittedName>
</protein>
<dbReference type="PROSITE" id="PS00798">
    <property type="entry name" value="ALDOKETO_REDUCTASE_1"/>
    <property type="match status" value="1"/>
</dbReference>
<dbReference type="CDD" id="cd19120">
    <property type="entry name" value="AKR_AKR3C2-3"/>
    <property type="match status" value="1"/>
</dbReference>
<dbReference type="PIRSF" id="PIRSF000097">
    <property type="entry name" value="AKR"/>
    <property type="match status" value="1"/>
</dbReference>
<feature type="binding site" evidence="2">
    <location>
        <position position="133"/>
    </location>
    <ligand>
        <name>substrate</name>
    </ligand>
</feature>
<dbReference type="OMA" id="CKWIDDE"/>
<dbReference type="SUPFAM" id="SSF51430">
    <property type="entry name" value="NAD(P)-linked oxidoreductase"/>
    <property type="match status" value="1"/>
</dbReference>
<evidence type="ECO:0000256" key="2">
    <source>
        <dbReference type="PIRSR" id="PIRSR000097-2"/>
    </source>
</evidence>